<evidence type="ECO:0000313" key="2">
    <source>
        <dbReference type="EMBL" id="MFC3848342.1"/>
    </source>
</evidence>
<gene>
    <name evidence="2" type="ORF">ACFOPX_07430</name>
</gene>
<feature type="chain" id="PRO_5046123779" evidence="1">
    <location>
        <begin position="18"/>
        <end position="741"/>
    </location>
</feature>
<comment type="caution">
    <text evidence="2">The sequence shown here is derived from an EMBL/GenBank/DDBJ whole genome shotgun (WGS) entry which is preliminary data.</text>
</comment>
<organism evidence="2 3">
    <name type="scientific">Helicobacter baculiformis</name>
    <dbReference type="NCBI Taxonomy" id="427351"/>
    <lineage>
        <taxon>Bacteria</taxon>
        <taxon>Pseudomonadati</taxon>
        <taxon>Campylobacterota</taxon>
        <taxon>Epsilonproteobacteria</taxon>
        <taxon>Campylobacterales</taxon>
        <taxon>Helicobacteraceae</taxon>
        <taxon>Helicobacter</taxon>
    </lineage>
</organism>
<keyword evidence="3" id="KW-1185">Reference proteome</keyword>
<proteinExistence type="predicted"/>
<evidence type="ECO:0000256" key="1">
    <source>
        <dbReference type="SAM" id="SignalP"/>
    </source>
</evidence>
<reference evidence="3" key="1">
    <citation type="journal article" date="2019" name="Int. J. Syst. Evol. Microbiol.">
        <title>The Global Catalogue of Microorganisms (GCM) 10K type strain sequencing project: providing services to taxonomists for standard genome sequencing and annotation.</title>
        <authorList>
            <consortium name="The Broad Institute Genomics Platform"/>
            <consortium name="The Broad Institute Genome Sequencing Center for Infectious Disease"/>
            <person name="Wu L."/>
            <person name="Ma J."/>
        </authorList>
    </citation>
    <scope>NUCLEOTIDE SEQUENCE [LARGE SCALE GENOMIC DNA]</scope>
    <source>
        <strain evidence="3">CCUG 53816</strain>
    </source>
</reference>
<dbReference type="RefSeq" id="WP_104752269.1">
    <property type="nucleotide sequence ID" value="NZ_FZMF01000019.1"/>
</dbReference>
<sequence>MARLFMAICLFMVCAYAQKPAPLLTALQTLQEYIKNPQEKDPLKARDIEMNLAQKVLDQVPLIQAFKPKNAQETRFLQTLKTLEAFYLVVLIQNHMEEKRETIAQMFLADLNLLYAPLFNAHKAGLNLREYLNSLAANFGEDMPYQLERCQNDFDRRCIKREVSNYAGGGSLNYYVDFNKEGILAPFLSDLQGVYRLYNHFLVSVYNHVWSEITLGYWDRQRIFTDVSTRAQALEEFKSLKVLHLARALEMSTNIDAYLDLQDITPQLLQDRPTICLHPKYLTPKLQQACILVLNSLPKDSQILKTQLKRLRLFSMHDNPCVYLTPQDKLQLFSSKNALCQALQQRLQKDFDTHIWLNLVFSYKPTPLDHLIRTAEQIKRLMDKGNNASDPGRDLITSDVVLDDLPTLEKLGYRFINQIPLLQRLKPRDEAEEHFIAELKKFELMHLFTLLFGSLLDDEGEHPRHTPLKQVVQDYLKVLDFIYAPLIDAHQQGMNLNTYMSALQAHPFYPSSFADSICYFLEHEQKSPKPMLPVQAFFKDFKIAELAYKLVHPELSYALLGEYIEGDYAETYAIWKWHLGDSDVNPILDKDALMRTFAPFFTQYGTRLFELLFESYYYTFDDPLSEGLDILTLQKHPQLCLKPKYLRQKLQQACLNIFKDRTYSPHALQTALGDLALVNIDSTPCLYRDPQNRMQNLFSKNALCLVLQKDLKKRLNRNYYTLHKYQKTPINIRLNLINLHT</sequence>
<name>A0ABV7ZLH5_9HELI</name>
<dbReference type="Proteomes" id="UP001595783">
    <property type="component" value="Unassembled WGS sequence"/>
</dbReference>
<accession>A0ABV7ZLH5</accession>
<dbReference type="EMBL" id="JBHRZO010000049">
    <property type="protein sequence ID" value="MFC3848342.1"/>
    <property type="molecule type" value="Genomic_DNA"/>
</dbReference>
<feature type="signal peptide" evidence="1">
    <location>
        <begin position="1"/>
        <end position="17"/>
    </location>
</feature>
<keyword evidence="1" id="KW-0732">Signal</keyword>
<protein>
    <submittedName>
        <fullName evidence="2">Uncharacterized protein</fullName>
    </submittedName>
</protein>
<evidence type="ECO:0000313" key="3">
    <source>
        <dbReference type="Proteomes" id="UP001595783"/>
    </source>
</evidence>